<evidence type="ECO:0000256" key="2">
    <source>
        <dbReference type="ARBA" id="ARBA00022692"/>
    </source>
</evidence>
<accession>A0A1B6GD50</accession>
<keyword evidence="3" id="KW-0677">Repeat</keyword>
<dbReference type="PROSITE" id="PS00232">
    <property type="entry name" value="CADHERIN_1"/>
    <property type="match status" value="2"/>
</dbReference>
<keyword evidence="4 7" id="KW-0106">Calcium</keyword>
<dbReference type="PANTHER" id="PTHR24026:SF129">
    <property type="entry name" value="CADHERIN-89D"/>
    <property type="match status" value="1"/>
</dbReference>
<feature type="non-terminal residue" evidence="9">
    <location>
        <position position="1"/>
    </location>
</feature>
<dbReference type="SMART" id="SM00112">
    <property type="entry name" value="CA"/>
    <property type="match status" value="1"/>
</dbReference>
<evidence type="ECO:0000256" key="6">
    <source>
        <dbReference type="ARBA" id="ARBA00023136"/>
    </source>
</evidence>
<dbReference type="GO" id="GO:0005509">
    <property type="term" value="F:calcium ion binding"/>
    <property type="evidence" value="ECO:0007669"/>
    <property type="project" value="UniProtKB-UniRule"/>
</dbReference>
<evidence type="ECO:0000313" key="9">
    <source>
        <dbReference type="EMBL" id="JAS60359.1"/>
    </source>
</evidence>
<reference evidence="9" key="1">
    <citation type="submission" date="2015-11" db="EMBL/GenBank/DDBJ databases">
        <title>De novo transcriptome assembly of four potential Pierce s Disease insect vectors from Arizona vineyards.</title>
        <authorList>
            <person name="Tassone E.E."/>
        </authorList>
    </citation>
    <scope>NUCLEOTIDE SEQUENCE</scope>
</reference>
<evidence type="ECO:0000256" key="4">
    <source>
        <dbReference type="ARBA" id="ARBA00022837"/>
    </source>
</evidence>
<dbReference type="Gene3D" id="2.60.40.60">
    <property type="entry name" value="Cadherins"/>
    <property type="match status" value="1"/>
</dbReference>
<organism evidence="9">
    <name type="scientific">Cuerna arida</name>
    <dbReference type="NCBI Taxonomy" id="1464854"/>
    <lineage>
        <taxon>Eukaryota</taxon>
        <taxon>Metazoa</taxon>
        <taxon>Ecdysozoa</taxon>
        <taxon>Arthropoda</taxon>
        <taxon>Hexapoda</taxon>
        <taxon>Insecta</taxon>
        <taxon>Pterygota</taxon>
        <taxon>Neoptera</taxon>
        <taxon>Paraneoptera</taxon>
        <taxon>Hemiptera</taxon>
        <taxon>Auchenorrhyncha</taxon>
        <taxon>Membracoidea</taxon>
        <taxon>Cicadellidae</taxon>
        <taxon>Cicadellinae</taxon>
        <taxon>Proconiini</taxon>
        <taxon>Cuerna</taxon>
    </lineage>
</organism>
<protein>
    <recommendedName>
        <fullName evidence="8">Cadherin domain-containing protein</fullName>
    </recommendedName>
</protein>
<dbReference type="InterPro" id="IPR002126">
    <property type="entry name" value="Cadherin-like_dom"/>
</dbReference>
<dbReference type="PROSITE" id="PS50268">
    <property type="entry name" value="CADHERIN_2"/>
    <property type="match status" value="1"/>
</dbReference>
<evidence type="ECO:0000256" key="3">
    <source>
        <dbReference type="ARBA" id="ARBA00022737"/>
    </source>
</evidence>
<dbReference type="SUPFAM" id="SSF49313">
    <property type="entry name" value="Cadherin-like"/>
    <property type="match status" value="1"/>
</dbReference>
<dbReference type="EMBL" id="GECZ01009410">
    <property type="protein sequence ID" value="JAS60359.1"/>
    <property type="molecule type" value="Transcribed_RNA"/>
</dbReference>
<feature type="domain" description="Cadherin" evidence="8">
    <location>
        <begin position="32"/>
        <end position="133"/>
    </location>
</feature>
<evidence type="ECO:0000256" key="1">
    <source>
        <dbReference type="ARBA" id="ARBA00004370"/>
    </source>
</evidence>
<evidence type="ECO:0000259" key="8">
    <source>
        <dbReference type="PROSITE" id="PS50268"/>
    </source>
</evidence>
<keyword evidence="5" id="KW-1133">Transmembrane helix</keyword>
<evidence type="ECO:0000256" key="7">
    <source>
        <dbReference type="PROSITE-ProRule" id="PRU00043"/>
    </source>
</evidence>
<dbReference type="InterPro" id="IPR015919">
    <property type="entry name" value="Cadherin-like_sf"/>
</dbReference>
<dbReference type="GO" id="GO:0007156">
    <property type="term" value="P:homophilic cell adhesion via plasma membrane adhesion molecules"/>
    <property type="evidence" value="ECO:0007669"/>
    <property type="project" value="InterPro"/>
</dbReference>
<keyword evidence="6" id="KW-0472">Membrane</keyword>
<dbReference type="GO" id="GO:0005886">
    <property type="term" value="C:plasma membrane"/>
    <property type="evidence" value="ECO:0007669"/>
    <property type="project" value="InterPro"/>
</dbReference>
<dbReference type="AlphaFoldDB" id="A0A1B6GD50"/>
<evidence type="ECO:0000256" key="5">
    <source>
        <dbReference type="ARBA" id="ARBA00022989"/>
    </source>
</evidence>
<proteinExistence type="predicted"/>
<keyword evidence="2" id="KW-0812">Transmembrane</keyword>
<dbReference type="CDD" id="cd11304">
    <property type="entry name" value="Cadherin_repeat"/>
    <property type="match status" value="1"/>
</dbReference>
<dbReference type="Pfam" id="PF00028">
    <property type="entry name" value="Cadherin"/>
    <property type="match status" value="1"/>
</dbReference>
<dbReference type="PANTHER" id="PTHR24026">
    <property type="entry name" value="FAT ATYPICAL CADHERIN-RELATED"/>
    <property type="match status" value="1"/>
</dbReference>
<feature type="non-terminal residue" evidence="9">
    <location>
        <position position="134"/>
    </location>
</feature>
<comment type="subcellular location">
    <subcellularLocation>
        <location evidence="1">Membrane</location>
    </subcellularLocation>
</comment>
<dbReference type="InterPro" id="IPR020894">
    <property type="entry name" value="Cadherin_CS"/>
</dbReference>
<name>A0A1B6GD50_9HEMI</name>
<gene>
    <name evidence="9" type="ORF">g.8072</name>
</gene>
<sequence length="134" mass="14647">IAESGRGVIAHRGLYQVHVEVEDENDNAPMFAKPWYSGHIREDCGKGCPVAMDGPITAQDADIGINAKFHLTLHGEDSNLFALEPSGLVILVGKVDREVKDKHVLRVKATDKGNLSSEVVLTIHVDDINDNRPQ</sequence>
<dbReference type="PRINTS" id="PR00205">
    <property type="entry name" value="CADHERIN"/>
</dbReference>